<evidence type="ECO:0000313" key="4">
    <source>
        <dbReference type="Proteomes" id="UP000012179"/>
    </source>
</evidence>
<feature type="domain" description="UspA" evidence="2">
    <location>
        <begin position="155"/>
        <end position="295"/>
    </location>
</feature>
<sequence length="303" mass="33760">MEGNIKKILAATDLSDYSLRATTRAAMLCADLKCDTVDLLTVKEAGLPEALGLVLKSTPAAVESILVERSLRELQLISDQLHDNYGIHCTTTVRFGQPEKEIIARADELSADLTVIGMRGRNFFTDLFIGNTADKLARMTKIPLLVVKNQATRAYRNVLVPVDFSENSRCAARMALKIAPDAHVIFLHVFDVVIEEQMRYMNVPADTISQYDIKAHEDARRDLNQFIADLQIENHSHSRTVIFGNPGHIVCDYARTMEPDLIVLGKHGRSRFEEFLLGSVTRHAIDQTSCDILVVTARPGSIE</sequence>
<dbReference type="PANTHER" id="PTHR46268">
    <property type="entry name" value="STRESS RESPONSE PROTEIN NHAX"/>
    <property type="match status" value="1"/>
</dbReference>
<dbReference type="eggNOG" id="COG0589">
    <property type="taxonomic scope" value="Bacteria"/>
</dbReference>
<evidence type="ECO:0000313" key="3">
    <source>
        <dbReference type="EMBL" id="ARO87871.1"/>
    </source>
</evidence>
<protein>
    <recommendedName>
        <fullName evidence="2">UspA domain-containing protein</fullName>
    </recommendedName>
</protein>
<dbReference type="PANTHER" id="PTHR46268:SF6">
    <property type="entry name" value="UNIVERSAL STRESS PROTEIN UP12"/>
    <property type="match status" value="1"/>
</dbReference>
<keyword evidence="4" id="KW-1185">Reference proteome</keyword>
<dbReference type="SUPFAM" id="SSF52402">
    <property type="entry name" value="Adenine nucleotide alpha hydrolases-like"/>
    <property type="match status" value="2"/>
</dbReference>
<reference evidence="3 4" key="1">
    <citation type="journal article" date="2015" name="Int. J. Syst. Evol. Microbiol.">
        <title>Nitrosospira lacus sp. nov., a psychrotolerant, ammonia-oxidizing bacterium from sandy lake sediment.</title>
        <authorList>
            <person name="Urakawa H."/>
            <person name="Garcia J.C."/>
            <person name="Nielsen J.L."/>
            <person name="Le V.Q."/>
            <person name="Kozlowski J.A."/>
            <person name="Stein L.Y."/>
            <person name="Lim C.K."/>
            <person name="Pommerening-Roser A."/>
            <person name="Martens-Habbena W."/>
            <person name="Stahl D.A."/>
            <person name="Klotz M.G."/>
        </authorList>
    </citation>
    <scope>NUCLEOTIDE SEQUENCE [LARGE SCALE GENOMIC DNA]</scope>
    <source>
        <strain evidence="3 4">APG3</strain>
    </source>
</reference>
<comment type="similarity">
    <text evidence="1">Belongs to the universal stress protein A family.</text>
</comment>
<gene>
    <name evidence="3" type="ORF">EBAPG3_008875</name>
</gene>
<dbReference type="Pfam" id="PF00582">
    <property type="entry name" value="Usp"/>
    <property type="match status" value="2"/>
</dbReference>
<accession>A0A1W6SQ07</accession>
<dbReference type="OrthoDB" id="9792500at2"/>
<evidence type="ECO:0000256" key="1">
    <source>
        <dbReference type="ARBA" id="ARBA00008791"/>
    </source>
</evidence>
<dbReference type="KEGG" id="nlc:EBAPG3_008875"/>
<evidence type="ECO:0000259" key="2">
    <source>
        <dbReference type="Pfam" id="PF00582"/>
    </source>
</evidence>
<dbReference type="CDD" id="cd00293">
    <property type="entry name" value="USP-like"/>
    <property type="match status" value="2"/>
</dbReference>
<dbReference type="RefSeq" id="WP_004178551.1">
    <property type="nucleotide sequence ID" value="NZ_CP021106.3"/>
</dbReference>
<dbReference type="AlphaFoldDB" id="A0A1W6SQ07"/>
<dbReference type="Gene3D" id="3.40.50.620">
    <property type="entry name" value="HUPs"/>
    <property type="match status" value="2"/>
</dbReference>
<dbReference type="EMBL" id="CP021106">
    <property type="protein sequence ID" value="ARO87871.1"/>
    <property type="molecule type" value="Genomic_DNA"/>
</dbReference>
<proteinExistence type="inferred from homology"/>
<dbReference type="Proteomes" id="UP000012179">
    <property type="component" value="Chromosome"/>
</dbReference>
<organism evidence="3 4">
    <name type="scientific">Nitrosospira lacus</name>
    <dbReference type="NCBI Taxonomy" id="1288494"/>
    <lineage>
        <taxon>Bacteria</taxon>
        <taxon>Pseudomonadati</taxon>
        <taxon>Pseudomonadota</taxon>
        <taxon>Betaproteobacteria</taxon>
        <taxon>Nitrosomonadales</taxon>
        <taxon>Nitrosomonadaceae</taxon>
        <taxon>Nitrosospira</taxon>
    </lineage>
</organism>
<dbReference type="InterPro" id="IPR014729">
    <property type="entry name" value="Rossmann-like_a/b/a_fold"/>
</dbReference>
<dbReference type="PRINTS" id="PR01438">
    <property type="entry name" value="UNVRSLSTRESS"/>
</dbReference>
<dbReference type="InterPro" id="IPR006015">
    <property type="entry name" value="Universal_stress_UspA"/>
</dbReference>
<name>A0A1W6SQ07_9PROT</name>
<feature type="domain" description="UspA" evidence="2">
    <location>
        <begin position="5"/>
        <end position="148"/>
    </location>
</feature>
<dbReference type="InterPro" id="IPR006016">
    <property type="entry name" value="UspA"/>
</dbReference>